<sequence length="651" mass="70026">MARGTGILAVSALTFSLVFPSGSWAADNNPVMDSVEHALVVTVDRNGSDYTYNVIANGKAEQFYTNNKSFVAEPGEFVSFKAKGSRIVDFRGNVEVAPYYHEKIMAKNTSARTLDLELHGNLQLSNSYSVFRVENGTLAPQSFQDISVGAENVSVYYDGAGQGNIVLLEGKTPVNTMRVGINNNGFASLDHTRLDFASAGGLKVVDKKGNWSTDIAAGMNVALVPGADGTHVSANGQDLYATNNRLYVYPASSSVPVQILTFKRAYGYPAYRGDFEITPSATAGKLQLINEVQLEDYLRQVVPSEMPASFGLEALKAQSVAARTYALGDYESSRYAAKGFHVDDSTLSQVYNNSAENDLTSQAVEETKGLIMKSGDALVDARYYSTSGGYGAAKHEVWADGDGAFPGTPLPYLNAKSYVYDPAQPGQLLNLNTQDEAALGAFYKDLSLTGYDSESYYFRWKVGFSATELQNTIDSNLSDRYKADPTAILTLDANGNFVSKPIPAGGVGQVSNLYVSKRGSGGNMMELVIVGSTGTYKIEKEYNIRFTIRPNKAYTGGADVSLQRAKGGSTAYDPAYVLKNYTILPSAFATFDINRDANGNLISVTFYGGGNGHGVGMSQYGASSLGAQGWSYDQILNAYYAGMSLVNAYQM</sequence>
<proteinExistence type="predicted"/>
<dbReference type="InterPro" id="IPR013693">
    <property type="entry name" value="SpoIID/LytB_N"/>
</dbReference>
<name>A0A074LQT8_9BACL</name>
<dbReference type="NCBIfam" id="TIGR02669">
    <property type="entry name" value="SpoIID_LytB"/>
    <property type="match status" value="1"/>
</dbReference>
<feature type="signal peptide" evidence="1">
    <location>
        <begin position="1"/>
        <end position="25"/>
    </location>
</feature>
<feature type="domain" description="Sporulation stage II protein D amidase enhancer LytB N-terminal" evidence="2">
    <location>
        <begin position="284"/>
        <end position="372"/>
    </location>
</feature>
<comment type="caution">
    <text evidence="3">The sequence shown here is derived from an EMBL/GenBank/DDBJ whole genome shotgun (WGS) entry which is preliminary data.</text>
</comment>
<evidence type="ECO:0000259" key="2">
    <source>
        <dbReference type="Pfam" id="PF08486"/>
    </source>
</evidence>
<dbReference type="OrthoDB" id="9794671at2"/>
<dbReference type="RefSeq" id="WP_052036174.1">
    <property type="nucleotide sequence ID" value="NZ_JMIR01000011.1"/>
</dbReference>
<dbReference type="Proteomes" id="UP000027931">
    <property type="component" value="Unassembled WGS sequence"/>
</dbReference>
<evidence type="ECO:0000313" key="3">
    <source>
        <dbReference type="EMBL" id="KEO83464.1"/>
    </source>
</evidence>
<dbReference type="EMBL" id="JMIR01000011">
    <property type="protein sequence ID" value="KEO83464.1"/>
    <property type="molecule type" value="Genomic_DNA"/>
</dbReference>
<dbReference type="AlphaFoldDB" id="A0A074LQT8"/>
<keyword evidence="1" id="KW-0732">Signal</keyword>
<dbReference type="eggNOG" id="COG2385">
    <property type="taxonomic scope" value="Bacteria"/>
</dbReference>
<evidence type="ECO:0000256" key="1">
    <source>
        <dbReference type="SAM" id="SignalP"/>
    </source>
</evidence>
<dbReference type="InterPro" id="IPR013486">
    <property type="entry name" value="SpoIID/LytB"/>
</dbReference>
<accession>A0A074LQT8</accession>
<dbReference type="GO" id="GO:0030288">
    <property type="term" value="C:outer membrane-bounded periplasmic space"/>
    <property type="evidence" value="ECO:0007669"/>
    <property type="project" value="TreeGrafter"/>
</dbReference>
<reference evidence="3 4" key="1">
    <citation type="journal article" date="2013" name="Int. J. Syst. Evol. Microbiol.">
        <title>Tumebacillus flagellatus sp. nov., an alpha-amylase/pullulanase-producing bacterium isolated from cassava wastewater.</title>
        <authorList>
            <person name="Wang Q."/>
            <person name="Xie N."/>
            <person name="Qin Y."/>
            <person name="Shen N."/>
            <person name="Zhu J."/>
            <person name="Mi H."/>
            <person name="Huang R."/>
        </authorList>
    </citation>
    <scope>NUCLEOTIDE SEQUENCE [LARGE SCALE GENOMIC DNA]</scope>
    <source>
        <strain evidence="3 4">GST4</strain>
    </source>
</reference>
<gene>
    <name evidence="3" type="ORF">EL26_09605</name>
</gene>
<dbReference type="STRING" id="1157490.EL26_09605"/>
<keyword evidence="4" id="KW-1185">Reference proteome</keyword>
<dbReference type="GO" id="GO:0030435">
    <property type="term" value="P:sporulation resulting in formation of a cellular spore"/>
    <property type="evidence" value="ECO:0007669"/>
    <property type="project" value="InterPro"/>
</dbReference>
<evidence type="ECO:0000313" key="4">
    <source>
        <dbReference type="Proteomes" id="UP000027931"/>
    </source>
</evidence>
<organism evidence="3 4">
    <name type="scientific">Tumebacillus flagellatus</name>
    <dbReference type="NCBI Taxonomy" id="1157490"/>
    <lineage>
        <taxon>Bacteria</taxon>
        <taxon>Bacillati</taxon>
        <taxon>Bacillota</taxon>
        <taxon>Bacilli</taxon>
        <taxon>Bacillales</taxon>
        <taxon>Alicyclobacillaceae</taxon>
        <taxon>Tumebacillus</taxon>
    </lineage>
</organism>
<protein>
    <recommendedName>
        <fullName evidence="2">Sporulation stage II protein D amidase enhancer LytB N-terminal domain-containing protein</fullName>
    </recommendedName>
</protein>
<feature type="chain" id="PRO_5001698048" description="Sporulation stage II protein D amidase enhancer LytB N-terminal domain-containing protein" evidence="1">
    <location>
        <begin position="26"/>
        <end position="651"/>
    </location>
</feature>
<dbReference type="InterPro" id="IPR051922">
    <property type="entry name" value="Bact_Sporulation_Assoc"/>
</dbReference>
<dbReference type="Pfam" id="PF08486">
    <property type="entry name" value="SpoIID"/>
    <property type="match status" value="1"/>
</dbReference>
<dbReference type="PANTHER" id="PTHR30032:SF4">
    <property type="entry name" value="AMIDASE ENHANCER"/>
    <property type="match status" value="1"/>
</dbReference>
<dbReference type="PANTHER" id="PTHR30032">
    <property type="entry name" value="N-ACETYLMURAMOYL-L-ALANINE AMIDASE-RELATED"/>
    <property type="match status" value="1"/>
</dbReference>